<keyword evidence="3" id="KW-1185">Reference proteome</keyword>
<dbReference type="AlphaFoldDB" id="A0A401UU44"/>
<proteinExistence type="predicted"/>
<gene>
    <name evidence="2" type="ORF">Ctaglu_46490</name>
</gene>
<protein>
    <recommendedName>
        <fullName evidence="1">Aminoglycoside phosphotransferase domain-containing protein</fullName>
    </recommendedName>
</protein>
<dbReference type="Gene3D" id="3.90.1200.10">
    <property type="match status" value="1"/>
</dbReference>
<name>A0A401UU44_9CLOT</name>
<dbReference type="SUPFAM" id="SSF56112">
    <property type="entry name" value="Protein kinase-like (PK-like)"/>
    <property type="match status" value="1"/>
</dbReference>
<sequence length="369" mass="42449">MGQNEILKGINSEMLKSIVVKVLEDDSIEIINWSSEILSGGTIGDVFLIKGTCIKNTMSELNSETSSCIEWSVILKILKERTRFGDPESWSREVKMYQSDIFNNLSSNIRVPKCLSISKNENNEIWLWMEHVNGKTGNELSLDDYGLVSRHLGELQGRYMQGDNLPKQSWLSTEFLATSQVVMWGTPAISWLLSNEFNPEECGLNSEILQKVIKLWSERDIFINVLNKLPKTLCHRDFNPGNMVVEKDINGIEKVVLFDWDCTGIGVIGEDIADLFMETLVFYDYDIDKAYELRETILENYLSGLASVGWEGNREEIRIAFDLVIALHWTFRLICRTEDTDDSNVINRYSDVLSFILERIEEVREFIQR</sequence>
<dbReference type="EMBL" id="BHYK01000051">
    <property type="protein sequence ID" value="GCD13026.1"/>
    <property type="molecule type" value="Genomic_DNA"/>
</dbReference>
<dbReference type="Proteomes" id="UP000287872">
    <property type="component" value="Unassembled WGS sequence"/>
</dbReference>
<reference evidence="2 3" key="1">
    <citation type="submission" date="2018-11" db="EMBL/GenBank/DDBJ databases">
        <title>Genome sequencing and assembly of Clostridium tagluense strain A121.</title>
        <authorList>
            <person name="Murakami T."/>
            <person name="Segawa T."/>
            <person name="Shcherbakova V.A."/>
            <person name="Mori H."/>
            <person name="Yoshimura Y."/>
        </authorList>
    </citation>
    <scope>NUCLEOTIDE SEQUENCE [LARGE SCALE GENOMIC DNA]</scope>
    <source>
        <strain evidence="2 3">A121</strain>
    </source>
</reference>
<evidence type="ECO:0000313" key="3">
    <source>
        <dbReference type="Proteomes" id="UP000287872"/>
    </source>
</evidence>
<evidence type="ECO:0000259" key="1">
    <source>
        <dbReference type="Pfam" id="PF01636"/>
    </source>
</evidence>
<comment type="caution">
    <text evidence="2">The sequence shown here is derived from an EMBL/GenBank/DDBJ whole genome shotgun (WGS) entry which is preliminary data.</text>
</comment>
<organism evidence="2 3">
    <name type="scientific">Clostridium tagluense</name>
    <dbReference type="NCBI Taxonomy" id="360422"/>
    <lineage>
        <taxon>Bacteria</taxon>
        <taxon>Bacillati</taxon>
        <taxon>Bacillota</taxon>
        <taxon>Clostridia</taxon>
        <taxon>Eubacteriales</taxon>
        <taxon>Clostridiaceae</taxon>
        <taxon>Clostridium</taxon>
    </lineage>
</organism>
<dbReference type="InterPro" id="IPR011009">
    <property type="entry name" value="Kinase-like_dom_sf"/>
</dbReference>
<dbReference type="Pfam" id="PF01636">
    <property type="entry name" value="APH"/>
    <property type="match status" value="1"/>
</dbReference>
<dbReference type="InterPro" id="IPR002575">
    <property type="entry name" value="Aminoglycoside_PTrfase"/>
</dbReference>
<accession>A0A401UU44</accession>
<feature type="domain" description="Aminoglycoside phosphotransferase" evidence="1">
    <location>
        <begin position="90"/>
        <end position="305"/>
    </location>
</feature>
<evidence type="ECO:0000313" key="2">
    <source>
        <dbReference type="EMBL" id="GCD13026.1"/>
    </source>
</evidence>
<dbReference type="RefSeq" id="WP_125006191.1">
    <property type="nucleotide sequence ID" value="NZ_BHYK01000051.1"/>
</dbReference>
<dbReference type="OrthoDB" id="9800774at2"/>